<gene>
    <name evidence="2" type="ORF">J3R30DRAFT_3524323</name>
</gene>
<feature type="signal peptide" evidence="1">
    <location>
        <begin position="1"/>
        <end position="20"/>
    </location>
</feature>
<feature type="chain" id="PRO_5040983967" description="Secreted protein" evidence="1">
    <location>
        <begin position="21"/>
        <end position="80"/>
    </location>
</feature>
<dbReference type="AlphaFoldDB" id="A0A9W9A1F7"/>
<comment type="caution">
    <text evidence="2">The sequence shown here is derived from an EMBL/GenBank/DDBJ whole genome shotgun (WGS) entry which is preliminary data.</text>
</comment>
<dbReference type="EMBL" id="JAOTPV010000021">
    <property type="protein sequence ID" value="KAJ4472304.1"/>
    <property type="molecule type" value="Genomic_DNA"/>
</dbReference>
<evidence type="ECO:0000313" key="2">
    <source>
        <dbReference type="EMBL" id="KAJ4472304.1"/>
    </source>
</evidence>
<protein>
    <recommendedName>
        <fullName evidence="4">Secreted protein</fullName>
    </recommendedName>
</protein>
<keyword evidence="3" id="KW-1185">Reference proteome</keyword>
<accession>A0A9W9A1F7</accession>
<sequence length="80" mass="9063">MPCIVCLLALLLLSPRLVFAYFSNLVILAYLQEWSLLASSLHKGWDNGNQQKNQKLCSNGLQAWQVRTKLYMNLHAVSGQ</sequence>
<proteinExistence type="predicted"/>
<evidence type="ECO:0008006" key="4">
    <source>
        <dbReference type="Google" id="ProtNLM"/>
    </source>
</evidence>
<name>A0A9W9A1F7_9AGAR</name>
<dbReference type="Proteomes" id="UP001150266">
    <property type="component" value="Unassembled WGS sequence"/>
</dbReference>
<reference evidence="2" key="1">
    <citation type="submission" date="2022-08" db="EMBL/GenBank/DDBJ databases">
        <title>A Global Phylogenomic Analysis of the Shiitake Genus Lentinula.</title>
        <authorList>
            <consortium name="DOE Joint Genome Institute"/>
            <person name="Sierra-Patev S."/>
            <person name="Min B."/>
            <person name="Naranjo-Ortiz M."/>
            <person name="Looney B."/>
            <person name="Konkel Z."/>
            <person name="Slot J.C."/>
            <person name="Sakamoto Y."/>
            <person name="Steenwyk J.L."/>
            <person name="Rokas A."/>
            <person name="Carro J."/>
            <person name="Camarero S."/>
            <person name="Ferreira P."/>
            <person name="Molpeceres G."/>
            <person name="Ruiz-Duenas F.J."/>
            <person name="Serrano A."/>
            <person name="Henrissat B."/>
            <person name="Drula E."/>
            <person name="Hughes K.W."/>
            <person name="Mata J.L."/>
            <person name="Ishikawa N.K."/>
            <person name="Vargas-Isla R."/>
            <person name="Ushijima S."/>
            <person name="Smith C.A."/>
            <person name="Ahrendt S."/>
            <person name="Andreopoulos W."/>
            <person name="He G."/>
            <person name="Labutti K."/>
            <person name="Lipzen A."/>
            <person name="Ng V."/>
            <person name="Riley R."/>
            <person name="Sandor L."/>
            <person name="Barry K."/>
            <person name="Martinez A.T."/>
            <person name="Xiao Y."/>
            <person name="Gibbons J.G."/>
            <person name="Terashima K."/>
            <person name="Grigoriev I.V."/>
            <person name="Hibbett D.S."/>
        </authorList>
    </citation>
    <scope>NUCLEOTIDE SEQUENCE</scope>
    <source>
        <strain evidence="2">JLM2183</strain>
    </source>
</reference>
<keyword evidence="1" id="KW-0732">Signal</keyword>
<organism evidence="2 3">
    <name type="scientific">Lentinula aciculospora</name>
    <dbReference type="NCBI Taxonomy" id="153920"/>
    <lineage>
        <taxon>Eukaryota</taxon>
        <taxon>Fungi</taxon>
        <taxon>Dikarya</taxon>
        <taxon>Basidiomycota</taxon>
        <taxon>Agaricomycotina</taxon>
        <taxon>Agaricomycetes</taxon>
        <taxon>Agaricomycetidae</taxon>
        <taxon>Agaricales</taxon>
        <taxon>Marasmiineae</taxon>
        <taxon>Omphalotaceae</taxon>
        <taxon>Lentinula</taxon>
    </lineage>
</organism>
<evidence type="ECO:0000256" key="1">
    <source>
        <dbReference type="SAM" id="SignalP"/>
    </source>
</evidence>
<evidence type="ECO:0000313" key="3">
    <source>
        <dbReference type="Proteomes" id="UP001150266"/>
    </source>
</evidence>